<organism evidence="2 3">
    <name type="scientific">Flavonifractor hominis</name>
    <dbReference type="NCBI Taxonomy" id="3133178"/>
    <lineage>
        <taxon>Bacteria</taxon>
        <taxon>Bacillati</taxon>
        <taxon>Bacillota</taxon>
        <taxon>Clostridia</taxon>
        <taxon>Eubacteriales</taxon>
        <taxon>Oscillospiraceae</taxon>
        <taxon>Flavonifractor</taxon>
    </lineage>
</organism>
<sequence>MKKAGKIALGVVGVLILAGAVTVAWQWNNVKAAAYMLTMDKATLDTKLEENRQTLSSAMQQYQIPEYTFSQEEIAQLTDGTLSAEEAAARLLEEEQQSDAPEAQPGTEPAATQSSTQPTPAPTASGASTAEEEEIRQLIATMYVLQATYVGKLEAIVQDAIDEYTAGEHTEENRTKIVYSKYEELTALEQECDSKVAAVVSRLRELLKATGQDDSLAKEVENTYQEEKSLKKAYYIREFQEG</sequence>
<dbReference type="EMBL" id="JBBMFT010000002">
    <property type="protein sequence ID" value="MEQ2455810.1"/>
    <property type="molecule type" value="Genomic_DNA"/>
</dbReference>
<feature type="region of interest" description="Disordered" evidence="1">
    <location>
        <begin position="93"/>
        <end position="131"/>
    </location>
</feature>
<protein>
    <submittedName>
        <fullName evidence="2">Uncharacterized protein</fullName>
    </submittedName>
</protein>
<comment type="caution">
    <text evidence="2">The sequence shown here is derived from an EMBL/GenBank/DDBJ whole genome shotgun (WGS) entry which is preliminary data.</text>
</comment>
<dbReference type="RefSeq" id="WP_349139410.1">
    <property type="nucleotide sequence ID" value="NZ_JBBMFT010000002.1"/>
</dbReference>
<proteinExistence type="predicted"/>
<dbReference type="Proteomes" id="UP001440599">
    <property type="component" value="Unassembled WGS sequence"/>
</dbReference>
<accession>A0ABV1EMI6</accession>
<keyword evidence="3" id="KW-1185">Reference proteome</keyword>
<feature type="compositionally biased region" description="Low complexity" evidence="1">
    <location>
        <begin position="109"/>
        <end position="129"/>
    </location>
</feature>
<reference evidence="2 3" key="1">
    <citation type="submission" date="2024-03" db="EMBL/GenBank/DDBJ databases">
        <title>Human intestinal bacterial collection.</title>
        <authorList>
            <person name="Pauvert C."/>
            <person name="Hitch T.C.A."/>
            <person name="Clavel T."/>
        </authorList>
    </citation>
    <scope>NUCLEOTIDE SEQUENCE [LARGE SCALE GENOMIC DNA]</scope>
    <source>
        <strain evidence="2 3">CLA-AP-H34</strain>
    </source>
</reference>
<evidence type="ECO:0000313" key="3">
    <source>
        <dbReference type="Proteomes" id="UP001440599"/>
    </source>
</evidence>
<name>A0ABV1EMI6_9FIRM</name>
<evidence type="ECO:0000313" key="2">
    <source>
        <dbReference type="EMBL" id="MEQ2455810.1"/>
    </source>
</evidence>
<gene>
    <name evidence="2" type="ORF">WMO45_04690</name>
</gene>
<evidence type="ECO:0000256" key="1">
    <source>
        <dbReference type="SAM" id="MobiDB-lite"/>
    </source>
</evidence>